<protein>
    <submittedName>
        <fullName evidence="1">Hypp3146 protein</fullName>
    </submittedName>
</protein>
<dbReference type="AlphaFoldDB" id="A0A8J9ZX58"/>
<evidence type="ECO:0000313" key="2">
    <source>
        <dbReference type="Proteomes" id="UP000838412"/>
    </source>
</evidence>
<evidence type="ECO:0000313" key="1">
    <source>
        <dbReference type="EMBL" id="CAH1265249.1"/>
    </source>
</evidence>
<dbReference type="Proteomes" id="UP000838412">
    <property type="component" value="Chromosome 5"/>
</dbReference>
<sequence length="80" mass="9319">MRNSDRVRTKWAQRALLQEFKEAMYAHSAYQFPKFLFHKHKGHKWSAFRASCFADSSIGPATECRYPGMCDILLEGVLLH</sequence>
<reference evidence="1" key="1">
    <citation type="submission" date="2022-01" db="EMBL/GenBank/DDBJ databases">
        <authorList>
            <person name="Braso-Vives M."/>
        </authorList>
    </citation>
    <scope>NUCLEOTIDE SEQUENCE</scope>
</reference>
<name>A0A8J9ZX58_BRALA</name>
<gene>
    <name evidence="1" type="primary">Hypp3146</name>
    <name evidence="1" type="ORF">BLAG_LOCUS19300</name>
</gene>
<organism evidence="1 2">
    <name type="scientific">Branchiostoma lanceolatum</name>
    <name type="common">Common lancelet</name>
    <name type="synonym">Amphioxus lanceolatum</name>
    <dbReference type="NCBI Taxonomy" id="7740"/>
    <lineage>
        <taxon>Eukaryota</taxon>
        <taxon>Metazoa</taxon>
        <taxon>Chordata</taxon>
        <taxon>Cephalochordata</taxon>
        <taxon>Leptocardii</taxon>
        <taxon>Amphioxiformes</taxon>
        <taxon>Branchiostomatidae</taxon>
        <taxon>Branchiostoma</taxon>
    </lineage>
</organism>
<accession>A0A8J9ZX58</accession>
<proteinExistence type="predicted"/>
<keyword evidence="2" id="KW-1185">Reference proteome</keyword>
<dbReference type="EMBL" id="OV696690">
    <property type="protein sequence ID" value="CAH1265249.1"/>
    <property type="molecule type" value="Genomic_DNA"/>
</dbReference>
<dbReference type="OrthoDB" id="419768at2759"/>